<organism evidence="3">
    <name type="scientific">Chlorella variabilis</name>
    <name type="common">Green alga</name>
    <dbReference type="NCBI Taxonomy" id="554065"/>
    <lineage>
        <taxon>Eukaryota</taxon>
        <taxon>Viridiplantae</taxon>
        <taxon>Chlorophyta</taxon>
        <taxon>core chlorophytes</taxon>
        <taxon>Trebouxiophyceae</taxon>
        <taxon>Chlorellales</taxon>
        <taxon>Chlorellaceae</taxon>
        <taxon>Chlorella clade</taxon>
        <taxon>Chlorella</taxon>
    </lineage>
</organism>
<feature type="region of interest" description="Disordered" evidence="1">
    <location>
        <begin position="420"/>
        <end position="439"/>
    </location>
</feature>
<sequence>MGPDDDCDYVAVCASASVIQESGATLPRVVAESFFGVVAGNVGNTKVAVVVGGSVNSAGVVSGGAEYELGFRRNGHQHKLTGLAPVLSAEPGQHRRGAPKVPPNSWLVLALLPSGGVAAHTYPPGSQEAQALEEGGKGAGEHPGPNRTPGSAGVGASGAKTRRRAAGGGQQRQAPGQAAQVARASQRAATPGESGDDADAAAALMIVAGGRPRGSSPQPRRSKAQEDVDQLAEARRRKRMVVEEEARERTARIERRRQQEQQAQQPEDKAAKSRRKRKQHEERPSPAAAADAAKPRRRRQAAEPAGGAQDDRRAGAAEQQHQVQQAAAGSGQAQAAGGAEQQHPQAAGAAGQLAPAGTMQLLVQQQAPELAMPQLGLAWQQMQAFMLRQAAGGLLDPRTALAAAAFGLITPAQGLGVGAHAQAAPAPAHNPPPPQQQAAARHRQLPGSVIRLLGDVFDGAAPHCIAPLKEWMLSQGVTVFEDLQHVDPDEMWEAVPDIPTTLFNKLLAEYEARAWEVHWWSSEKVNVFEFD</sequence>
<feature type="compositionally biased region" description="Low complexity" evidence="1">
    <location>
        <begin position="316"/>
        <end position="352"/>
    </location>
</feature>
<dbReference type="RefSeq" id="XP_005850537.1">
    <property type="nucleotide sequence ID" value="XM_005850475.1"/>
</dbReference>
<feature type="compositionally biased region" description="Basic and acidic residues" evidence="1">
    <location>
        <begin position="240"/>
        <end position="259"/>
    </location>
</feature>
<feature type="compositionally biased region" description="Low complexity" evidence="1">
    <location>
        <begin position="171"/>
        <end position="189"/>
    </location>
</feature>
<dbReference type="OrthoDB" id="521403at2759"/>
<evidence type="ECO:0000313" key="2">
    <source>
        <dbReference type="EMBL" id="EFN58435.1"/>
    </source>
</evidence>
<dbReference type="AlphaFoldDB" id="E1Z6Y6"/>
<dbReference type="GeneID" id="17358321"/>
<dbReference type="InParanoid" id="E1Z6Y6"/>
<proteinExistence type="predicted"/>
<evidence type="ECO:0000313" key="3">
    <source>
        <dbReference type="Proteomes" id="UP000008141"/>
    </source>
</evidence>
<name>E1Z6Y6_CHLVA</name>
<evidence type="ECO:0000256" key="1">
    <source>
        <dbReference type="SAM" id="MobiDB-lite"/>
    </source>
</evidence>
<dbReference type="Proteomes" id="UP000008141">
    <property type="component" value="Unassembled WGS sequence"/>
</dbReference>
<gene>
    <name evidence="2" type="ORF">CHLNCDRAFT_140404</name>
</gene>
<reference evidence="2 3" key="1">
    <citation type="journal article" date="2010" name="Plant Cell">
        <title>The Chlorella variabilis NC64A genome reveals adaptation to photosymbiosis, coevolution with viruses, and cryptic sex.</title>
        <authorList>
            <person name="Blanc G."/>
            <person name="Duncan G."/>
            <person name="Agarkova I."/>
            <person name="Borodovsky M."/>
            <person name="Gurnon J."/>
            <person name="Kuo A."/>
            <person name="Lindquist E."/>
            <person name="Lucas S."/>
            <person name="Pangilinan J."/>
            <person name="Polle J."/>
            <person name="Salamov A."/>
            <person name="Terry A."/>
            <person name="Yamada T."/>
            <person name="Dunigan D.D."/>
            <person name="Grigoriev I.V."/>
            <person name="Claverie J.M."/>
            <person name="Van Etten J.L."/>
        </authorList>
    </citation>
    <scope>NUCLEOTIDE SEQUENCE [LARGE SCALE GENOMIC DNA]</scope>
    <source>
        <strain evidence="2 3">NC64A</strain>
    </source>
</reference>
<accession>E1Z6Y6</accession>
<feature type="compositionally biased region" description="Low complexity" evidence="1">
    <location>
        <begin position="209"/>
        <end position="219"/>
    </location>
</feature>
<protein>
    <submittedName>
        <fullName evidence="2">Uncharacterized protein</fullName>
    </submittedName>
</protein>
<feature type="region of interest" description="Disordered" evidence="1">
    <location>
        <begin position="209"/>
        <end position="352"/>
    </location>
</feature>
<keyword evidence="3" id="KW-1185">Reference proteome</keyword>
<dbReference type="EMBL" id="GL433837">
    <property type="protein sequence ID" value="EFN58435.1"/>
    <property type="molecule type" value="Genomic_DNA"/>
</dbReference>
<dbReference type="KEGG" id="cvr:CHLNCDRAFT_140404"/>
<feature type="region of interest" description="Disordered" evidence="1">
    <location>
        <begin position="119"/>
        <end position="197"/>
    </location>
</feature>